<dbReference type="AlphaFoldDB" id="A0A2A2JYY8"/>
<comment type="caution">
    <text evidence="2">The sequence shown here is derived from an EMBL/GenBank/DDBJ whole genome shotgun (WGS) entry which is preliminary data.</text>
</comment>
<feature type="compositionally biased region" description="Basic and acidic residues" evidence="1">
    <location>
        <begin position="51"/>
        <end position="66"/>
    </location>
</feature>
<accession>A0A2A2JYY8</accession>
<gene>
    <name evidence="2" type="ORF">WR25_00372</name>
</gene>
<proteinExistence type="predicted"/>
<protein>
    <submittedName>
        <fullName evidence="2">Uncharacterized protein</fullName>
    </submittedName>
</protein>
<dbReference type="Proteomes" id="UP000218231">
    <property type="component" value="Unassembled WGS sequence"/>
</dbReference>
<organism evidence="2 3">
    <name type="scientific">Diploscapter pachys</name>
    <dbReference type="NCBI Taxonomy" id="2018661"/>
    <lineage>
        <taxon>Eukaryota</taxon>
        <taxon>Metazoa</taxon>
        <taxon>Ecdysozoa</taxon>
        <taxon>Nematoda</taxon>
        <taxon>Chromadorea</taxon>
        <taxon>Rhabditida</taxon>
        <taxon>Rhabditina</taxon>
        <taxon>Rhabditomorpha</taxon>
        <taxon>Rhabditoidea</taxon>
        <taxon>Rhabditidae</taxon>
        <taxon>Diploscapter</taxon>
    </lineage>
</organism>
<dbReference type="EMBL" id="LIAE01010027">
    <property type="protein sequence ID" value="PAV66863.1"/>
    <property type="molecule type" value="Genomic_DNA"/>
</dbReference>
<sequence length="81" mass="9197">MERHLIHELLVEVNELNCGRTQRDEPQAVEQGKEKRRGESRGRRTGPVGGKTEKEKYKAEKLKKEWGGGGNVQRVGAEEEV</sequence>
<evidence type="ECO:0000256" key="1">
    <source>
        <dbReference type="SAM" id="MobiDB-lite"/>
    </source>
</evidence>
<reference evidence="2 3" key="1">
    <citation type="journal article" date="2017" name="Curr. Biol.">
        <title>Genome architecture and evolution of a unichromosomal asexual nematode.</title>
        <authorList>
            <person name="Fradin H."/>
            <person name="Zegar C."/>
            <person name="Gutwein M."/>
            <person name="Lucas J."/>
            <person name="Kovtun M."/>
            <person name="Corcoran D."/>
            <person name="Baugh L.R."/>
            <person name="Kiontke K."/>
            <person name="Gunsalus K."/>
            <person name="Fitch D.H."/>
            <person name="Piano F."/>
        </authorList>
    </citation>
    <scope>NUCLEOTIDE SEQUENCE [LARGE SCALE GENOMIC DNA]</scope>
    <source>
        <strain evidence="2">PF1309</strain>
    </source>
</reference>
<feature type="compositionally biased region" description="Basic and acidic residues" evidence="1">
    <location>
        <begin position="21"/>
        <end position="42"/>
    </location>
</feature>
<evidence type="ECO:0000313" key="2">
    <source>
        <dbReference type="EMBL" id="PAV66863.1"/>
    </source>
</evidence>
<feature type="region of interest" description="Disordered" evidence="1">
    <location>
        <begin position="20"/>
        <end position="81"/>
    </location>
</feature>
<keyword evidence="3" id="KW-1185">Reference proteome</keyword>
<evidence type="ECO:0000313" key="3">
    <source>
        <dbReference type="Proteomes" id="UP000218231"/>
    </source>
</evidence>
<name>A0A2A2JYY8_9BILA</name>